<proteinExistence type="predicted"/>
<evidence type="ECO:0000313" key="3">
    <source>
        <dbReference type="EMBL" id="MBU8546098.1"/>
    </source>
</evidence>
<name>A0ABS6HEJ1_9PROT</name>
<organism evidence="3 4">
    <name type="scientific">Falsiroseomonas oleicola</name>
    <dbReference type="NCBI Taxonomy" id="2801474"/>
    <lineage>
        <taxon>Bacteria</taxon>
        <taxon>Pseudomonadati</taxon>
        <taxon>Pseudomonadota</taxon>
        <taxon>Alphaproteobacteria</taxon>
        <taxon>Acetobacterales</taxon>
        <taxon>Roseomonadaceae</taxon>
        <taxon>Falsiroseomonas</taxon>
    </lineage>
</organism>
<dbReference type="Pfam" id="PF06568">
    <property type="entry name" value="YjiS-like"/>
    <property type="match status" value="1"/>
</dbReference>
<feature type="region of interest" description="Disordered" evidence="1">
    <location>
        <begin position="1"/>
        <end position="25"/>
    </location>
</feature>
<sequence length="97" mass="10581">MQLIKSGQGTDPTFPNVAGAGGAPAITECRRTSRGGAEQNRATGNYPPQALLRVGVLWAERWSQRQHLKSLPDSALKDIGLSRADAFREFSKPFWQG</sequence>
<evidence type="ECO:0000256" key="1">
    <source>
        <dbReference type="SAM" id="MobiDB-lite"/>
    </source>
</evidence>
<reference evidence="3 4" key="1">
    <citation type="submission" date="2021-01" db="EMBL/GenBank/DDBJ databases">
        <title>Roseomonas sp. nov, a bacterium isolated from an oil production mixture in Yumen Oilfield.</title>
        <authorList>
            <person name="Wu D."/>
        </authorList>
    </citation>
    <scope>NUCLEOTIDE SEQUENCE [LARGE SCALE GENOMIC DNA]</scope>
    <source>
        <strain evidence="3 4">ROY-5-3</strain>
    </source>
</reference>
<dbReference type="RefSeq" id="WP_216878103.1">
    <property type="nucleotide sequence ID" value="NZ_JAERQM010000006.1"/>
</dbReference>
<gene>
    <name evidence="3" type="ORF">JJQ90_20415</name>
</gene>
<dbReference type="InterPro" id="IPR009506">
    <property type="entry name" value="YjiS-like"/>
</dbReference>
<accession>A0ABS6HEJ1</accession>
<comment type="caution">
    <text evidence="3">The sequence shown here is derived from an EMBL/GenBank/DDBJ whole genome shotgun (WGS) entry which is preliminary data.</text>
</comment>
<protein>
    <submittedName>
        <fullName evidence="3">DUF1127 domain-containing protein</fullName>
    </submittedName>
</protein>
<dbReference type="Proteomes" id="UP000689967">
    <property type="component" value="Unassembled WGS sequence"/>
</dbReference>
<dbReference type="EMBL" id="JAERQM010000006">
    <property type="protein sequence ID" value="MBU8546098.1"/>
    <property type="molecule type" value="Genomic_DNA"/>
</dbReference>
<keyword evidence="4" id="KW-1185">Reference proteome</keyword>
<evidence type="ECO:0000313" key="4">
    <source>
        <dbReference type="Proteomes" id="UP000689967"/>
    </source>
</evidence>
<feature type="domain" description="YjiS-like" evidence="2">
    <location>
        <begin position="57"/>
        <end position="86"/>
    </location>
</feature>
<feature type="compositionally biased region" description="Polar residues" evidence="1">
    <location>
        <begin position="1"/>
        <end position="13"/>
    </location>
</feature>
<evidence type="ECO:0000259" key="2">
    <source>
        <dbReference type="Pfam" id="PF06568"/>
    </source>
</evidence>